<protein>
    <submittedName>
        <fullName evidence="2">Related to CSR1-phosphatidylinositol transfer protein</fullName>
    </submittedName>
</protein>
<feature type="region of interest" description="Disordered" evidence="1">
    <location>
        <begin position="1"/>
        <end position="39"/>
    </location>
</feature>
<dbReference type="EMBL" id="CAFZ01000347">
    <property type="protein sequence ID" value="CCA74726.1"/>
    <property type="molecule type" value="Genomic_DNA"/>
</dbReference>
<reference evidence="2 3" key="1">
    <citation type="journal article" date="2011" name="PLoS Pathog.">
        <title>Endophytic Life Strategies Decoded by Genome and Transcriptome Analyses of the Mutualistic Root Symbiont Piriformospora indica.</title>
        <authorList>
            <person name="Zuccaro A."/>
            <person name="Lahrmann U."/>
            <person name="Guldener U."/>
            <person name="Langen G."/>
            <person name="Pfiffi S."/>
            <person name="Biedenkopf D."/>
            <person name="Wong P."/>
            <person name="Samans B."/>
            <person name="Grimm C."/>
            <person name="Basiewicz M."/>
            <person name="Murat C."/>
            <person name="Martin F."/>
            <person name="Kogel K.H."/>
        </authorList>
    </citation>
    <scope>NUCLEOTIDE SEQUENCE [LARGE SCALE GENOMIC DNA]</scope>
    <source>
        <strain evidence="2 3">DSM 11827</strain>
    </source>
</reference>
<dbReference type="InterPro" id="IPR019412">
    <property type="entry name" value="IML2/TPR_39"/>
</dbReference>
<dbReference type="Pfam" id="PF10300">
    <property type="entry name" value="Iml2-TPR_39"/>
    <property type="match status" value="1"/>
</dbReference>
<dbReference type="Proteomes" id="UP000007148">
    <property type="component" value="Unassembled WGS sequence"/>
</dbReference>
<gene>
    <name evidence="2" type="ORF">PIIN_08686</name>
</gene>
<dbReference type="AlphaFoldDB" id="G4TTT3"/>
<dbReference type="InterPro" id="IPR011990">
    <property type="entry name" value="TPR-like_helical_dom_sf"/>
</dbReference>
<sequence length="540" mass="60153">MATASVDHLAVPPSRKQSKHDSNSAPSTPLPATPGTARSFSSFMSTATTAKRGRGYKPDQDLDSDIDECRYALQLFLESRMLESEMLLKNGDPKLERLYIATGYGLIQSVKAFMSYEDKDLGAALEMMKTGSNIASKHRKQLSLASRVTGLVIGTNPVPFYKSLSPVQRHAELVYAECLAQKAILGIVYSGDWLAFIKEAINMRTCIGMYKSMLQYLEAIDAEAVEQGNGPIDTSVDAHFRSGVYLGMGVTHLILSLLPGRIIPILELFGYKGDRKTALDLLGRVGGWQKGQLEPDVSREQEGLRRSLCDMVLLIFHLVFSGITYNGIDIDFAEQILEWNAKRYPSGVFFLFGQGRLALFRADPERAIEHYTAGMEVVQEQFKSLQGISLWELAFAHLAMWKVPEGIQYWRRLKLEAGWSKAIYTYGLAVSLYESGNPEQREEANKMMEEVPGLLQKIAGKSIPLEVRLLFITRTFIHLSVEIRLSKGAQVQVSRESSTFTRARVGLCLDCTGTVAAERLDGQDAPAHQQCYWRLTVARG</sequence>
<dbReference type="OrthoDB" id="43460at2759"/>
<dbReference type="InParanoid" id="G4TTT3"/>
<evidence type="ECO:0000313" key="2">
    <source>
        <dbReference type="EMBL" id="CCA74726.1"/>
    </source>
</evidence>
<organism evidence="2 3">
    <name type="scientific">Serendipita indica (strain DSM 11827)</name>
    <name type="common">Root endophyte fungus</name>
    <name type="synonym">Piriformospora indica</name>
    <dbReference type="NCBI Taxonomy" id="1109443"/>
    <lineage>
        <taxon>Eukaryota</taxon>
        <taxon>Fungi</taxon>
        <taxon>Dikarya</taxon>
        <taxon>Basidiomycota</taxon>
        <taxon>Agaricomycotina</taxon>
        <taxon>Agaricomycetes</taxon>
        <taxon>Sebacinales</taxon>
        <taxon>Serendipitaceae</taxon>
        <taxon>Serendipita</taxon>
    </lineage>
</organism>
<dbReference type="GO" id="GO:0005829">
    <property type="term" value="C:cytosol"/>
    <property type="evidence" value="ECO:0007669"/>
    <property type="project" value="TreeGrafter"/>
</dbReference>
<dbReference type="PANTHER" id="PTHR31859:SF1">
    <property type="entry name" value="TETRATRICOPEPTIDE REPEAT PROTEIN 39C"/>
    <property type="match status" value="1"/>
</dbReference>
<dbReference type="GO" id="GO:0005634">
    <property type="term" value="C:nucleus"/>
    <property type="evidence" value="ECO:0007669"/>
    <property type="project" value="TreeGrafter"/>
</dbReference>
<dbReference type="PANTHER" id="PTHR31859">
    <property type="entry name" value="TETRATRICOPEPTIDE REPEAT PROTEIN 39 FAMILY MEMBER"/>
    <property type="match status" value="1"/>
</dbReference>
<evidence type="ECO:0000313" key="3">
    <source>
        <dbReference type="Proteomes" id="UP000007148"/>
    </source>
</evidence>
<dbReference type="OMA" id="GESHCHF"/>
<accession>G4TTT3</accession>
<name>G4TTT3_SERID</name>
<evidence type="ECO:0000256" key="1">
    <source>
        <dbReference type="SAM" id="MobiDB-lite"/>
    </source>
</evidence>
<keyword evidence="3" id="KW-1185">Reference proteome</keyword>
<dbReference type="eggNOG" id="KOG3783">
    <property type="taxonomic scope" value="Eukaryota"/>
</dbReference>
<proteinExistence type="predicted"/>
<dbReference type="GO" id="GO:0005741">
    <property type="term" value="C:mitochondrial outer membrane"/>
    <property type="evidence" value="ECO:0007669"/>
    <property type="project" value="TreeGrafter"/>
</dbReference>
<dbReference type="SUPFAM" id="SSF48452">
    <property type="entry name" value="TPR-like"/>
    <property type="match status" value="1"/>
</dbReference>
<comment type="caution">
    <text evidence="2">The sequence shown here is derived from an EMBL/GenBank/DDBJ whole genome shotgun (WGS) entry which is preliminary data.</text>
</comment>
<dbReference type="HOGENOM" id="CLU_010086_1_0_1"/>